<sequence length="223" mass="23515">MKASDAKEAAALLSPVLDALLTSATDRASAEAADLRRQVGALQASAETVISNATLPAPLLACFDAARGAGATLDTMAAVRAIAVGAVASVNAAETVRQLCIRFCLIAEARVLAGVTLTSREDVDRLRDRFNAAFDPAEEFAADAMDSVNYKALVALHAAVIHDLVTRARPLPRIVNYRLAETFPTLVIANRLYGDAGRADELRAENKIIHPAFPPRAGRALSA</sequence>
<gene>
    <name evidence="1" type="ORF">GCM10010994_31790</name>
</gene>
<dbReference type="EMBL" id="BMGG01000005">
    <property type="protein sequence ID" value="GGC70851.1"/>
    <property type="molecule type" value="Genomic_DNA"/>
</dbReference>
<dbReference type="Proteomes" id="UP000637002">
    <property type="component" value="Unassembled WGS sequence"/>
</dbReference>
<evidence type="ECO:0000313" key="2">
    <source>
        <dbReference type="Proteomes" id="UP000637002"/>
    </source>
</evidence>
<reference evidence="1" key="1">
    <citation type="journal article" date="2014" name="Int. J. Syst. Evol. Microbiol.">
        <title>Complete genome sequence of Corynebacterium casei LMG S-19264T (=DSM 44701T), isolated from a smear-ripened cheese.</title>
        <authorList>
            <consortium name="US DOE Joint Genome Institute (JGI-PGF)"/>
            <person name="Walter F."/>
            <person name="Albersmeier A."/>
            <person name="Kalinowski J."/>
            <person name="Ruckert C."/>
        </authorList>
    </citation>
    <scope>NUCLEOTIDE SEQUENCE</scope>
    <source>
        <strain evidence="1">CGMCC 1.12919</strain>
    </source>
</reference>
<comment type="caution">
    <text evidence="1">The sequence shown here is derived from an EMBL/GenBank/DDBJ whole genome shotgun (WGS) entry which is preliminary data.</text>
</comment>
<name>A0A916XGU9_9HYPH</name>
<reference evidence="1" key="2">
    <citation type="submission" date="2020-09" db="EMBL/GenBank/DDBJ databases">
        <authorList>
            <person name="Sun Q."/>
            <person name="Zhou Y."/>
        </authorList>
    </citation>
    <scope>NUCLEOTIDE SEQUENCE</scope>
    <source>
        <strain evidence="1">CGMCC 1.12919</strain>
    </source>
</reference>
<accession>A0A916XGU9</accession>
<evidence type="ECO:0000313" key="1">
    <source>
        <dbReference type="EMBL" id="GGC70851.1"/>
    </source>
</evidence>
<protein>
    <recommendedName>
        <fullName evidence="3">Mu-like prophage DNA circulation protein</fullName>
    </recommendedName>
</protein>
<proteinExistence type="predicted"/>
<organism evidence="1 2">
    <name type="scientific">Chelatococcus reniformis</name>
    <dbReference type="NCBI Taxonomy" id="1494448"/>
    <lineage>
        <taxon>Bacteria</taxon>
        <taxon>Pseudomonadati</taxon>
        <taxon>Pseudomonadota</taxon>
        <taxon>Alphaproteobacteria</taxon>
        <taxon>Hyphomicrobiales</taxon>
        <taxon>Chelatococcaceae</taxon>
        <taxon>Chelatococcus</taxon>
    </lineage>
</organism>
<dbReference type="AlphaFoldDB" id="A0A916XGU9"/>
<dbReference type="RefSeq" id="WP_188610147.1">
    <property type="nucleotide sequence ID" value="NZ_BMGG01000005.1"/>
</dbReference>
<evidence type="ECO:0008006" key="3">
    <source>
        <dbReference type="Google" id="ProtNLM"/>
    </source>
</evidence>
<keyword evidence="2" id="KW-1185">Reference proteome</keyword>